<dbReference type="Proteomes" id="UP000054928">
    <property type="component" value="Unassembled WGS sequence"/>
</dbReference>
<dbReference type="Gene3D" id="3.30.40.10">
    <property type="entry name" value="Zinc/RING finger domain, C3HC4 (zinc finger)"/>
    <property type="match status" value="1"/>
</dbReference>
<dbReference type="InterPro" id="IPR013083">
    <property type="entry name" value="Znf_RING/FYVE/PHD"/>
</dbReference>
<feature type="compositionally biased region" description="Polar residues" evidence="2">
    <location>
        <begin position="549"/>
        <end position="566"/>
    </location>
</feature>
<reference evidence="5" key="1">
    <citation type="submission" date="2014-09" db="EMBL/GenBank/DDBJ databases">
        <authorList>
            <person name="Sharma Rahul"/>
            <person name="Thines Marco"/>
        </authorList>
    </citation>
    <scope>NUCLEOTIDE SEQUENCE [LARGE SCALE GENOMIC DNA]</scope>
</reference>
<dbReference type="PROSITE" id="PS50089">
    <property type="entry name" value="ZF_RING_2"/>
    <property type="match status" value="1"/>
</dbReference>
<dbReference type="OrthoDB" id="62830at2759"/>
<proteinExistence type="predicted"/>
<dbReference type="AlphaFoldDB" id="A0A0N7L5A2"/>
<evidence type="ECO:0000256" key="2">
    <source>
        <dbReference type="SAM" id="MobiDB-lite"/>
    </source>
</evidence>
<dbReference type="InterPro" id="IPR001841">
    <property type="entry name" value="Znf_RING"/>
</dbReference>
<accession>A0A0N7L5A2</accession>
<name>A0A0N7L5A2_PLAHL</name>
<protein>
    <submittedName>
        <fullName evidence="4">Zinc finger, RING-type</fullName>
    </submittedName>
</protein>
<dbReference type="OMA" id="RLELTFM"/>
<feature type="compositionally biased region" description="Low complexity" evidence="2">
    <location>
        <begin position="498"/>
        <end position="507"/>
    </location>
</feature>
<evidence type="ECO:0000313" key="5">
    <source>
        <dbReference type="Proteomes" id="UP000054928"/>
    </source>
</evidence>
<evidence type="ECO:0000256" key="1">
    <source>
        <dbReference type="PROSITE-ProRule" id="PRU00175"/>
    </source>
</evidence>
<feature type="region of interest" description="Disordered" evidence="2">
    <location>
        <begin position="489"/>
        <end position="523"/>
    </location>
</feature>
<keyword evidence="5" id="KW-1185">Reference proteome</keyword>
<feature type="region of interest" description="Disordered" evidence="2">
    <location>
        <begin position="445"/>
        <end position="470"/>
    </location>
</feature>
<keyword evidence="1" id="KW-0863">Zinc-finger</keyword>
<dbReference type="GO" id="GO:0008270">
    <property type="term" value="F:zinc ion binding"/>
    <property type="evidence" value="ECO:0007669"/>
    <property type="project" value="UniProtKB-KW"/>
</dbReference>
<sequence length="640" mass="72299">MNEDEDMYGFGSFSDLFDTGPTKIAKRLDLNGLSRICMSERKVVCFQQQQQQNKSCVVYEHVAAKFNGVSIDGGLGALSVVPLEEGGGFVWIQTTMSDSNARGRRKKELQDITNHHRSGGDHKAADALCVPIKCVISMQTTTLQNRAKGVEIELVDGDCLEFTFLPGPFAKLTHRDKFLQALKQQTRDKMETQTIISDLCDQPCAKKRKRESKVETEGTHREKIRQLVRRYTELDPMSAEAFAIVNEVHTRTGYFLGPTAKEMPKFSENSEFRKKSMENLADYFRRIKQEGKEADAHREMHMKVKYLRTKNNKFEYTDIDTGTQISPQTYEQRYFEYLKIHETISAIHELPIRDKIKCSLMETSLVATEAESARSVFMVTLGMDISKSRVIDSDFFSLDIDNAPTGTQTCNRNVAAFRDAVNTVRTRVWNCWGMAFAQASDMCTSSTRSTSSLPDQATLRKRHRGRRQSLMVPKFDDLHATIEKNLAESSQGEQCAVASASSGPSSPKAHTKRVQDITRRQDSVKKTYRASSAQERVHLLQNGTEEKTTAAQHKTSQTSGNLMQSKHLTRKTSPLEMVDDDDLSLCQLCYSDEALVQMKPCDHKVCSSCWSRLSPSSGKNGTGLRRFCPWDREVVSKQSQ</sequence>
<organism evidence="4 5">
    <name type="scientific">Plasmopara halstedii</name>
    <name type="common">Downy mildew of sunflower</name>
    <dbReference type="NCBI Taxonomy" id="4781"/>
    <lineage>
        <taxon>Eukaryota</taxon>
        <taxon>Sar</taxon>
        <taxon>Stramenopiles</taxon>
        <taxon>Oomycota</taxon>
        <taxon>Peronosporomycetes</taxon>
        <taxon>Peronosporales</taxon>
        <taxon>Peronosporaceae</taxon>
        <taxon>Plasmopara</taxon>
    </lineage>
</organism>
<keyword evidence="1" id="KW-0479">Metal-binding</keyword>
<evidence type="ECO:0000313" key="4">
    <source>
        <dbReference type="EMBL" id="CEG40907.1"/>
    </source>
</evidence>
<feature type="compositionally biased region" description="Basic and acidic residues" evidence="2">
    <location>
        <begin position="513"/>
        <end position="523"/>
    </location>
</feature>
<dbReference type="GeneID" id="36406140"/>
<dbReference type="EMBL" id="CCYD01000524">
    <property type="protein sequence ID" value="CEG40907.1"/>
    <property type="molecule type" value="Genomic_DNA"/>
</dbReference>
<feature type="compositionally biased region" description="Polar residues" evidence="2">
    <location>
        <begin position="445"/>
        <end position="455"/>
    </location>
</feature>
<dbReference type="RefSeq" id="XP_024577276.1">
    <property type="nucleotide sequence ID" value="XM_024726617.1"/>
</dbReference>
<feature type="domain" description="RING-type" evidence="3">
    <location>
        <begin position="586"/>
        <end position="632"/>
    </location>
</feature>
<keyword evidence="1" id="KW-0862">Zinc</keyword>
<evidence type="ECO:0000259" key="3">
    <source>
        <dbReference type="PROSITE" id="PS50089"/>
    </source>
</evidence>
<feature type="region of interest" description="Disordered" evidence="2">
    <location>
        <begin position="543"/>
        <end position="567"/>
    </location>
</feature>
<dbReference type="SUPFAM" id="SSF57850">
    <property type="entry name" value="RING/U-box"/>
    <property type="match status" value="1"/>
</dbReference>